<accession>A0ABS7AZ06</accession>
<comment type="caution">
    <text evidence="1">The sequence shown here is derived from an EMBL/GenBank/DDBJ whole genome shotgun (WGS) entry which is preliminary data.</text>
</comment>
<dbReference type="Proteomes" id="UP001519863">
    <property type="component" value="Unassembled WGS sequence"/>
</dbReference>
<reference evidence="1 2" key="1">
    <citation type="journal article" date="2013" name="Antonie Van Leeuwenhoek">
        <title>Actinoplanes hulinensis sp. nov., a novel actinomycete isolated from soybean root (Glycine max (L.) Merr).</title>
        <authorList>
            <person name="Shen Y."/>
            <person name="Liu C."/>
            <person name="Wang X."/>
            <person name="Zhao J."/>
            <person name="Jia F."/>
            <person name="Zhang Y."/>
            <person name="Wang L."/>
            <person name="Yang D."/>
            <person name="Xiang W."/>
        </authorList>
    </citation>
    <scope>NUCLEOTIDE SEQUENCE [LARGE SCALE GENOMIC DNA]</scope>
    <source>
        <strain evidence="1 2">NEAU-M9</strain>
    </source>
</reference>
<proteinExistence type="predicted"/>
<organism evidence="1 2">
    <name type="scientific">Actinoplanes hulinensis</name>
    <dbReference type="NCBI Taxonomy" id="1144547"/>
    <lineage>
        <taxon>Bacteria</taxon>
        <taxon>Bacillati</taxon>
        <taxon>Actinomycetota</taxon>
        <taxon>Actinomycetes</taxon>
        <taxon>Micromonosporales</taxon>
        <taxon>Micromonosporaceae</taxon>
        <taxon>Actinoplanes</taxon>
    </lineage>
</organism>
<evidence type="ECO:0000313" key="1">
    <source>
        <dbReference type="EMBL" id="MBW6433842.1"/>
    </source>
</evidence>
<dbReference type="EMBL" id="JAHXZI010000004">
    <property type="protein sequence ID" value="MBW6433842.1"/>
    <property type="molecule type" value="Genomic_DNA"/>
</dbReference>
<gene>
    <name evidence="1" type="ORF">KZ829_08850</name>
</gene>
<protein>
    <submittedName>
        <fullName evidence="1">Uncharacterized protein</fullName>
    </submittedName>
</protein>
<sequence>MPSLIGGPCAADRSTVRVPLHSGVGWAWTGRDGMVVAGRGGAVTSRRGEAVVAEPDRVGVGRDGAVTSKRGEAVVAGWVLLPGEQLELRHTSILPRRARGSVSPAAKMIVPNSPAPLCAWFLDVNFARRHNPAIKVLDDADRSIHVRL</sequence>
<name>A0ABS7AZ06_9ACTN</name>
<evidence type="ECO:0000313" key="2">
    <source>
        <dbReference type="Proteomes" id="UP001519863"/>
    </source>
</evidence>
<keyword evidence="2" id="KW-1185">Reference proteome</keyword>